<dbReference type="Proteomes" id="UP000887577">
    <property type="component" value="Unplaced"/>
</dbReference>
<proteinExistence type="predicted"/>
<keyword evidence="1" id="KW-0732">Signal</keyword>
<name>A0A914Z8Y6_9BILA</name>
<protein>
    <submittedName>
        <fullName evidence="3">Uncharacterized protein</fullName>
    </submittedName>
</protein>
<organism evidence="2 3">
    <name type="scientific">Panagrolaimus superbus</name>
    <dbReference type="NCBI Taxonomy" id="310955"/>
    <lineage>
        <taxon>Eukaryota</taxon>
        <taxon>Metazoa</taxon>
        <taxon>Ecdysozoa</taxon>
        <taxon>Nematoda</taxon>
        <taxon>Chromadorea</taxon>
        <taxon>Rhabditida</taxon>
        <taxon>Tylenchina</taxon>
        <taxon>Panagrolaimomorpha</taxon>
        <taxon>Panagrolaimoidea</taxon>
        <taxon>Panagrolaimidae</taxon>
        <taxon>Panagrolaimus</taxon>
    </lineage>
</organism>
<evidence type="ECO:0000313" key="3">
    <source>
        <dbReference type="WBParaSite" id="PSU_v2.g8292.t1"/>
    </source>
</evidence>
<sequence length="169" mass="18421">MKMNFSFLFALLSIVFVSVSCQSLGQALSKDSATISGQFSDLKNAFDSGMSGMSTQIKDAVSSAQNQLQNFFSGNTTQATGAKDALSNLAFWNNDVTSKLRTSAQKLLDYKGVDGKFDAPKAEIANYMVNAKSQPNITDMINLARKHLSSEDASKFFDQMASVAEQQKW</sequence>
<feature type="chain" id="PRO_5037379919" evidence="1">
    <location>
        <begin position="22"/>
        <end position="169"/>
    </location>
</feature>
<dbReference type="PROSITE" id="PS51257">
    <property type="entry name" value="PROKAR_LIPOPROTEIN"/>
    <property type="match status" value="1"/>
</dbReference>
<reference evidence="3" key="1">
    <citation type="submission" date="2022-11" db="UniProtKB">
        <authorList>
            <consortium name="WormBaseParasite"/>
        </authorList>
    </citation>
    <scope>IDENTIFICATION</scope>
</reference>
<evidence type="ECO:0000313" key="2">
    <source>
        <dbReference type="Proteomes" id="UP000887577"/>
    </source>
</evidence>
<evidence type="ECO:0000256" key="1">
    <source>
        <dbReference type="SAM" id="SignalP"/>
    </source>
</evidence>
<feature type="signal peptide" evidence="1">
    <location>
        <begin position="1"/>
        <end position="21"/>
    </location>
</feature>
<keyword evidence="2" id="KW-1185">Reference proteome</keyword>
<accession>A0A914Z8Y6</accession>
<dbReference type="AlphaFoldDB" id="A0A914Z8Y6"/>
<dbReference type="WBParaSite" id="PSU_v2.g8292.t1">
    <property type="protein sequence ID" value="PSU_v2.g8292.t1"/>
    <property type="gene ID" value="PSU_v2.g8292"/>
</dbReference>